<proteinExistence type="predicted"/>
<dbReference type="InterPro" id="IPR003107">
    <property type="entry name" value="HAT"/>
</dbReference>
<dbReference type="InterPro" id="IPR011990">
    <property type="entry name" value="TPR-like_helical_dom_sf"/>
</dbReference>
<dbReference type="EMBL" id="BARS01024718">
    <property type="protein sequence ID" value="GAG11126.1"/>
    <property type="molecule type" value="Genomic_DNA"/>
</dbReference>
<dbReference type="PANTHER" id="PTHR12558:SF13">
    <property type="entry name" value="CELL DIVISION CYCLE PROTEIN 27 HOMOLOG"/>
    <property type="match status" value="1"/>
</dbReference>
<gene>
    <name evidence="1" type="ORF">S01H1_39196</name>
</gene>
<dbReference type="SMART" id="SM00386">
    <property type="entry name" value="HAT"/>
    <property type="match status" value="1"/>
</dbReference>
<organism evidence="1">
    <name type="scientific">marine sediment metagenome</name>
    <dbReference type="NCBI Taxonomy" id="412755"/>
    <lineage>
        <taxon>unclassified sequences</taxon>
        <taxon>metagenomes</taxon>
        <taxon>ecological metagenomes</taxon>
    </lineage>
</organism>
<feature type="non-terminal residue" evidence="1">
    <location>
        <position position="268"/>
    </location>
</feature>
<dbReference type="GO" id="GO:0006396">
    <property type="term" value="P:RNA processing"/>
    <property type="evidence" value="ECO:0007669"/>
    <property type="project" value="InterPro"/>
</dbReference>
<dbReference type="Pfam" id="PF13181">
    <property type="entry name" value="TPR_8"/>
    <property type="match status" value="1"/>
</dbReference>
<dbReference type="PANTHER" id="PTHR12558">
    <property type="entry name" value="CELL DIVISION CYCLE 16,23,27"/>
    <property type="match status" value="1"/>
</dbReference>
<accession>X0WEK6</accession>
<name>X0WEK6_9ZZZZ</name>
<dbReference type="InterPro" id="IPR019734">
    <property type="entry name" value="TPR_rpt"/>
</dbReference>
<protein>
    <submittedName>
        <fullName evidence="1">Uncharacterized protein</fullName>
    </submittedName>
</protein>
<dbReference type="Gene3D" id="1.25.40.10">
    <property type="entry name" value="Tetratricopeptide repeat domain"/>
    <property type="match status" value="2"/>
</dbReference>
<comment type="caution">
    <text evidence="1">The sequence shown here is derived from an EMBL/GenBank/DDBJ whole genome shotgun (WGS) entry which is preliminary data.</text>
</comment>
<dbReference type="AlphaFoldDB" id="X0WEK6"/>
<reference evidence="1" key="1">
    <citation type="journal article" date="2014" name="Front. Microbiol.">
        <title>High frequency of phylogenetically diverse reductive dehalogenase-homologous genes in deep subseafloor sedimentary metagenomes.</title>
        <authorList>
            <person name="Kawai M."/>
            <person name="Futagami T."/>
            <person name="Toyoda A."/>
            <person name="Takaki Y."/>
            <person name="Nishi S."/>
            <person name="Hori S."/>
            <person name="Arai W."/>
            <person name="Tsubouchi T."/>
            <person name="Morono Y."/>
            <person name="Uchiyama I."/>
            <person name="Ito T."/>
            <person name="Fujiyama A."/>
            <person name="Inagaki F."/>
            <person name="Takami H."/>
        </authorList>
    </citation>
    <scope>NUCLEOTIDE SEQUENCE</scope>
    <source>
        <strain evidence="1">Expedition CK06-06</strain>
    </source>
</reference>
<feature type="non-terminal residue" evidence="1">
    <location>
        <position position="1"/>
    </location>
</feature>
<dbReference type="SUPFAM" id="SSF48452">
    <property type="entry name" value="TPR-like"/>
    <property type="match status" value="1"/>
</dbReference>
<evidence type="ECO:0000313" key="1">
    <source>
        <dbReference type="EMBL" id="GAG11126.1"/>
    </source>
</evidence>
<sequence length="268" mass="31229">VEADGQGRTKLYQVSERMYNIYYLMRRRGAPSGRVRAVVQFIISFYGEKEIVEVIRSIAKEACELEGEEQKLHCMTLENIWSNLSDEKVLEKCKKAIPSEFYKLPVTYTKVKSLDEQVEKLSQKENEELKQLLIEACEKRKSNKNLDEVERIYRRCLEIQPNDADLWKVLGDFLMQDLKKLKEAEKAYRCGLEIDSDHACLLVSVAKLLSRPERGEYQEAYDMLRKVVHATGECPEGWFGLGFLCQEHLSRFEEAEEAYRNVIELSPK</sequence>